<dbReference type="STRING" id="697329.Rumal_2611"/>
<protein>
    <submittedName>
        <fullName evidence="1">Uncharacterized protein</fullName>
    </submittedName>
</protein>
<name>E6UGG3_RUMA7</name>
<dbReference type="HOGENOM" id="CLU_3029675_0_0_9"/>
<dbReference type="RefSeq" id="WP_013499213.1">
    <property type="nucleotide sequence ID" value="NC_014833.1"/>
</dbReference>
<dbReference type="EMBL" id="CP002403">
    <property type="protein sequence ID" value="ADU23086.1"/>
    <property type="molecule type" value="Genomic_DNA"/>
</dbReference>
<sequence>MTADLVNEEERTEWLSWFGKLNKENIIKEYPACEKHHGILLSMYGCRFCIEEKEG</sequence>
<gene>
    <name evidence="1" type="ordered locus">Rumal_2611</name>
</gene>
<dbReference type="KEGG" id="ral:Rumal_2611"/>
<dbReference type="AlphaFoldDB" id="E6UGG3"/>
<proteinExistence type="predicted"/>
<accession>E6UGG3</accession>
<evidence type="ECO:0000313" key="2">
    <source>
        <dbReference type="Proteomes" id="UP000006919"/>
    </source>
</evidence>
<evidence type="ECO:0000313" key="1">
    <source>
        <dbReference type="EMBL" id="ADU23086.1"/>
    </source>
</evidence>
<organism evidence="1 2">
    <name type="scientific">Ruminococcus albus (strain ATCC 27210 / DSM 20455 / JCM 14654 / NCDO 2250 / 7)</name>
    <dbReference type="NCBI Taxonomy" id="697329"/>
    <lineage>
        <taxon>Bacteria</taxon>
        <taxon>Bacillati</taxon>
        <taxon>Bacillota</taxon>
        <taxon>Clostridia</taxon>
        <taxon>Eubacteriales</taxon>
        <taxon>Oscillospiraceae</taxon>
        <taxon>Ruminococcus</taxon>
    </lineage>
</organism>
<reference evidence="1 2" key="1">
    <citation type="journal article" date="2011" name="J. Bacteriol.">
        <title>Complete genome of the cellulolytic ruminal bacterium Ruminococcus albus 7.</title>
        <authorList>
            <person name="Suen G."/>
            <person name="Stevenson D.M."/>
            <person name="Bruce D.C."/>
            <person name="Chertkov O."/>
            <person name="Copeland A."/>
            <person name="Cheng J.F."/>
            <person name="Detter C."/>
            <person name="Detter J.C."/>
            <person name="Goodwin L.A."/>
            <person name="Han C.S."/>
            <person name="Hauser L.J."/>
            <person name="Ivanova N.N."/>
            <person name="Kyrpides N.C."/>
            <person name="Land M.L."/>
            <person name="Lapidus A."/>
            <person name="Lucas S."/>
            <person name="Ovchinnikova G."/>
            <person name="Pitluck S."/>
            <person name="Tapia R."/>
            <person name="Woyke T."/>
            <person name="Boyum J."/>
            <person name="Mead D."/>
            <person name="Weimer P.J."/>
        </authorList>
    </citation>
    <scope>NUCLEOTIDE SEQUENCE [LARGE SCALE GENOMIC DNA]</scope>
    <source>
        <strain evidence="2">ATCC 27210 / DSM 20455 / JCM 14654 / NCDO 2250 / 7</strain>
    </source>
</reference>
<dbReference type="Proteomes" id="UP000006919">
    <property type="component" value="Chromosome"/>
</dbReference>